<evidence type="ECO:0000256" key="1">
    <source>
        <dbReference type="ARBA" id="ARBA00004514"/>
    </source>
</evidence>
<dbReference type="Gene3D" id="2.160.10.10">
    <property type="entry name" value="Hexapeptide repeat proteins"/>
    <property type="match status" value="1"/>
</dbReference>
<gene>
    <name evidence="5" type="ORF">UFOPK1827_00636</name>
</gene>
<organism evidence="5">
    <name type="scientific">freshwater metagenome</name>
    <dbReference type="NCBI Taxonomy" id="449393"/>
    <lineage>
        <taxon>unclassified sequences</taxon>
        <taxon>metagenomes</taxon>
        <taxon>ecological metagenomes</taxon>
    </lineage>
</organism>
<dbReference type="InterPro" id="IPR050486">
    <property type="entry name" value="Mannose-1P_guanyltransferase"/>
</dbReference>
<dbReference type="AlphaFoldDB" id="A0A6J6GQZ7"/>
<dbReference type="EMBL" id="CAEZUO010000020">
    <property type="protein sequence ID" value="CAB4601514.1"/>
    <property type="molecule type" value="Genomic_DNA"/>
</dbReference>
<comment type="subcellular location">
    <subcellularLocation>
        <location evidence="1">Cytoplasm</location>
        <location evidence="1">Cytosol</location>
    </subcellularLocation>
</comment>
<protein>
    <submittedName>
        <fullName evidence="5">Unannotated protein</fullName>
    </submittedName>
</protein>
<reference evidence="5" key="1">
    <citation type="submission" date="2020-05" db="EMBL/GenBank/DDBJ databases">
        <authorList>
            <person name="Chiriac C."/>
            <person name="Salcher M."/>
            <person name="Ghai R."/>
            <person name="Kavagutti S V."/>
        </authorList>
    </citation>
    <scope>NUCLEOTIDE SEQUENCE</scope>
</reference>
<dbReference type="CDD" id="cd04181">
    <property type="entry name" value="NTP_transferase"/>
    <property type="match status" value="1"/>
</dbReference>
<name>A0A6J6GQZ7_9ZZZZ</name>
<sequence>MRAVVLVGGFGTRLRPLTNDLPKQMLPVVRVPMIERVVAALGSYGVTEAVLSLGYRPDAFLDAYPDGVCAGVVLHYAVEPEPLDTAGAVRFAALSAGIDDTFIVVNGDVLTDLDVAELWDFHKSHGAEGTIALTPVDDPSRYGVVPIDDDGRVIEFVEKPAPGTAPTNWINAGTYVLEPTVLDRIASDRKVSIERETFPAMVADESLYALHSDAYWIDAGTPETYLRAQLDLIDGARANEIAVLPSDEIDTSALVENSVLGADVVIGNGTIVRNSILMDGVTVGPGVRIHDSIVANGARIGPDAHISEMTVVGAGVEIPALSELAGARLPESD</sequence>
<dbReference type="SUPFAM" id="SSF53448">
    <property type="entry name" value="Nucleotide-diphospho-sugar transferases"/>
    <property type="match status" value="1"/>
</dbReference>
<evidence type="ECO:0000313" key="5">
    <source>
        <dbReference type="EMBL" id="CAB4601514.1"/>
    </source>
</evidence>
<dbReference type="Pfam" id="PF00483">
    <property type="entry name" value="NTP_transferase"/>
    <property type="match status" value="1"/>
</dbReference>
<evidence type="ECO:0000256" key="2">
    <source>
        <dbReference type="ARBA" id="ARBA00022490"/>
    </source>
</evidence>
<feature type="domain" description="Nucleotidyl transferase" evidence="3">
    <location>
        <begin position="3"/>
        <end position="232"/>
    </location>
</feature>
<dbReference type="Gene3D" id="3.90.550.10">
    <property type="entry name" value="Spore Coat Polysaccharide Biosynthesis Protein SpsA, Chain A"/>
    <property type="match status" value="1"/>
</dbReference>
<accession>A0A6J6GQZ7</accession>
<proteinExistence type="predicted"/>
<dbReference type="PANTHER" id="PTHR22572">
    <property type="entry name" value="SUGAR-1-PHOSPHATE GUANYL TRANSFERASE"/>
    <property type="match status" value="1"/>
</dbReference>
<evidence type="ECO:0000259" key="3">
    <source>
        <dbReference type="Pfam" id="PF00483"/>
    </source>
</evidence>
<feature type="domain" description="EIF2B subunit epsilon/gamma LbH" evidence="4">
    <location>
        <begin position="238"/>
        <end position="319"/>
    </location>
</feature>
<dbReference type="InterPro" id="IPR029044">
    <property type="entry name" value="Nucleotide-diphossugar_trans"/>
</dbReference>
<evidence type="ECO:0000259" key="4">
    <source>
        <dbReference type="Pfam" id="PF25084"/>
    </source>
</evidence>
<dbReference type="Pfam" id="PF25084">
    <property type="entry name" value="LbH_EIF2B"/>
    <property type="match status" value="1"/>
</dbReference>
<dbReference type="InterPro" id="IPR005835">
    <property type="entry name" value="NTP_transferase_dom"/>
</dbReference>
<dbReference type="InterPro" id="IPR056764">
    <property type="entry name" value="LbH_EIF2B3/5"/>
</dbReference>
<keyword evidence="2" id="KW-0963">Cytoplasm</keyword>